<dbReference type="NCBIfam" id="TIGR01079">
    <property type="entry name" value="rplX_bact"/>
    <property type="match status" value="1"/>
</dbReference>
<dbReference type="InterPro" id="IPR008991">
    <property type="entry name" value="Translation_prot_SH3-like_sf"/>
</dbReference>
<comment type="subunit">
    <text evidence="5">Part of the 50S ribosomal subunit.</text>
</comment>
<dbReference type="GO" id="GO:0005840">
    <property type="term" value="C:ribosome"/>
    <property type="evidence" value="ECO:0007669"/>
    <property type="project" value="UniProtKB-KW"/>
</dbReference>
<dbReference type="GO" id="GO:0019843">
    <property type="term" value="F:rRNA binding"/>
    <property type="evidence" value="ECO:0007669"/>
    <property type="project" value="UniProtKB-UniRule"/>
</dbReference>
<dbReference type="SUPFAM" id="SSF50104">
    <property type="entry name" value="Translation proteins SH3-like domain"/>
    <property type="match status" value="1"/>
</dbReference>
<evidence type="ECO:0000256" key="5">
    <source>
        <dbReference type="HAMAP-Rule" id="MF_01326"/>
    </source>
</evidence>
<evidence type="ECO:0000256" key="2">
    <source>
        <dbReference type="ARBA" id="ARBA00022980"/>
    </source>
</evidence>
<keyword evidence="2 5" id="KW-0689">Ribosomal protein</keyword>
<protein>
    <recommendedName>
        <fullName evidence="4 5">Large ribosomal subunit protein uL24</fullName>
    </recommendedName>
</protein>
<evidence type="ECO:0000256" key="4">
    <source>
        <dbReference type="ARBA" id="ARBA00035206"/>
    </source>
</evidence>
<keyword evidence="3 5" id="KW-0687">Ribonucleoprotein</keyword>
<accession>A0A934RPN6</accession>
<dbReference type="EMBL" id="JAENIO010000029">
    <property type="protein sequence ID" value="MBK1834685.1"/>
    <property type="molecule type" value="Genomic_DNA"/>
</dbReference>
<evidence type="ECO:0000313" key="9">
    <source>
        <dbReference type="EMBL" id="MBK1834685.1"/>
    </source>
</evidence>
<gene>
    <name evidence="5" type="primary">rplX</name>
    <name evidence="9" type="ORF">JIN78_11485</name>
</gene>
<dbReference type="InterPro" id="IPR005825">
    <property type="entry name" value="Ribosomal_uL24_CS"/>
</dbReference>
<feature type="domain" description="KOW" evidence="8">
    <location>
        <begin position="7"/>
        <end position="34"/>
    </location>
</feature>
<dbReference type="InterPro" id="IPR005824">
    <property type="entry name" value="KOW"/>
</dbReference>
<dbReference type="PANTHER" id="PTHR12903">
    <property type="entry name" value="MITOCHONDRIAL RIBOSOMAL PROTEIN L24"/>
    <property type="match status" value="1"/>
</dbReference>
<comment type="function">
    <text evidence="5">One of the proteins that surrounds the polypeptide exit tunnel on the outside of the subunit.</text>
</comment>
<evidence type="ECO:0000256" key="3">
    <source>
        <dbReference type="ARBA" id="ARBA00023274"/>
    </source>
</evidence>
<comment type="similarity">
    <text evidence="1 5 6">Belongs to the universal ribosomal protein uL24 family.</text>
</comment>
<sequence length="77" mass="8382">MSRIKTHVKAGDQVEVIAGNHRGKKGKVLSVDAKKNQVVVEGVRVMKKTVRRSEENPEGGILDKDGPIHLSNVKKVG</sequence>
<name>A0A934RPN6_9BACT</name>
<dbReference type="InterPro" id="IPR003256">
    <property type="entry name" value="Ribosomal_uL24"/>
</dbReference>
<proteinExistence type="inferred from homology"/>
<keyword evidence="10" id="KW-1185">Reference proteome</keyword>
<dbReference type="InterPro" id="IPR041988">
    <property type="entry name" value="Ribosomal_uL24_KOW"/>
</dbReference>
<evidence type="ECO:0000256" key="6">
    <source>
        <dbReference type="RuleBase" id="RU003477"/>
    </source>
</evidence>
<reference evidence="9" key="1">
    <citation type="submission" date="2021-01" db="EMBL/GenBank/DDBJ databases">
        <title>Modified the classification status of verrucomicrobia.</title>
        <authorList>
            <person name="Feng X."/>
        </authorList>
    </citation>
    <scope>NUCLEOTIDE SEQUENCE</scope>
    <source>
        <strain evidence="9">KCTC 12986</strain>
    </source>
</reference>
<dbReference type="PROSITE" id="PS01108">
    <property type="entry name" value="RIBOSOMAL_L24"/>
    <property type="match status" value="1"/>
</dbReference>
<keyword evidence="5" id="KW-0694">RNA-binding</keyword>
<comment type="caution">
    <text evidence="9">The sequence shown here is derived from an EMBL/GenBank/DDBJ whole genome shotgun (WGS) entry which is preliminary data.</text>
</comment>
<dbReference type="Proteomes" id="UP000604083">
    <property type="component" value="Unassembled WGS sequence"/>
</dbReference>
<dbReference type="Pfam" id="PF17136">
    <property type="entry name" value="ribosomal_L24"/>
    <property type="match status" value="1"/>
</dbReference>
<dbReference type="GO" id="GO:0006412">
    <property type="term" value="P:translation"/>
    <property type="evidence" value="ECO:0007669"/>
    <property type="project" value="UniProtKB-UniRule"/>
</dbReference>
<evidence type="ECO:0000256" key="1">
    <source>
        <dbReference type="ARBA" id="ARBA00010618"/>
    </source>
</evidence>
<dbReference type="Pfam" id="PF00467">
    <property type="entry name" value="KOW"/>
    <property type="match status" value="1"/>
</dbReference>
<dbReference type="GO" id="GO:0003735">
    <property type="term" value="F:structural constituent of ribosome"/>
    <property type="evidence" value="ECO:0007669"/>
    <property type="project" value="InterPro"/>
</dbReference>
<evidence type="ECO:0000256" key="7">
    <source>
        <dbReference type="SAM" id="MobiDB-lite"/>
    </source>
</evidence>
<dbReference type="HAMAP" id="MF_01326_B">
    <property type="entry name" value="Ribosomal_uL24_B"/>
    <property type="match status" value="1"/>
</dbReference>
<feature type="compositionally biased region" description="Basic and acidic residues" evidence="7">
    <location>
        <begin position="51"/>
        <end position="67"/>
    </location>
</feature>
<evidence type="ECO:0000313" key="10">
    <source>
        <dbReference type="Proteomes" id="UP000604083"/>
    </source>
</evidence>
<dbReference type="SMART" id="SM00739">
    <property type="entry name" value="KOW"/>
    <property type="match status" value="1"/>
</dbReference>
<dbReference type="GO" id="GO:1990904">
    <property type="term" value="C:ribonucleoprotein complex"/>
    <property type="evidence" value="ECO:0007669"/>
    <property type="project" value="UniProtKB-KW"/>
</dbReference>
<dbReference type="AlphaFoldDB" id="A0A934RPN6"/>
<dbReference type="InterPro" id="IPR057264">
    <property type="entry name" value="Ribosomal_uL24_C"/>
</dbReference>
<dbReference type="RefSeq" id="WP_200392120.1">
    <property type="nucleotide sequence ID" value="NZ_JBHUJA010000041.1"/>
</dbReference>
<dbReference type="Gene3D" id="2.30.30.30">
    <property type="match status" value="1"/>
</dbReference>
<dbReference type="CDD" id="cd06089">
    <property type="entry name" value="KOW_RPL26"/>
    <property type="match status" value="1"/>
</dbReference>
<feature type="region of interest" description="Disordered" evidence="7">
    <location>
        <begin position="50"/>
        <end position="77"/>
    </location>
</feature>
<evidence type="ECO:0000259" key="8">
    <source>
        <dbReference type="SMART" id="SM00739"/>
    </source>
</evidence>
<organism evidence="9 10">
    <name type="scientific">Roseibacillus ishigakijimensis</name>
    <dbReference type="NCBI Taxonomy" id="454146"/>
    <lineage>
        <taxon>Bacteria</taxon>
        <taxon>Pseudomonadati</taxon>
        <taxon>Verrucomicrobiota</taxon>
        <taxon>Verrucomicrobiia</taxon>
        <taxon>Verrucomicrobiales</taxon>
        <taxon>Verrucomicrobiaceae</taxon>
        <taxon>Roseibacillus</taxon>
    </lineage>
</organism>
<comment type="function">
    <text evidence="5">One of two assembly initiator proteins, it binds directly to the 5'-end of the 23S rRNA, where it nucleates assembly of the 50S subunit.</text>
</comment>
<dbReference type="InterPro" id="IPR014722">
    <property type="entry name" value="Rib_uL2_dom2"/>
</dbReference>
<keyword evidence="5" id="KW-0699">rRNA-binding</keyword>